<dbReference type="PANTHER" id="PTHR11439:SF517">
    <property type="entry name" value="CYSTEINE-RICH RLK (RECEPTOR-LIKE PROTEIN KINASE) 8"/>
    <property type="match status" value="1"/>
</dbReference>
<reference evidence="1 2" key="1">
    <citation type="submission" date="2024-01" db="EMBL/GenBank/DDBJ databases">
        <title>The complete chloroplast genome sequence of Lithospermum erythrorhizon: insights into the phylogenetic relationship among Boraginaceae species and the maternal lineages of purple gromwells.</title>
        <authorList>
            <person name="Okada T."/>
            <person name="Watanabe K."/>
        </authorList>
    </citation>
    <scope>NUCLEOTIDE SEQUENCE [LARGE SCALE GENOMIC DNA]</scope>
</reference>
<dbReference type="AlphaFoldDB" id="A0AAV3NQE3"/>
<accession>A0AAV3NQE3</accession>
<dbReference type="Proteomes" id="UP001454036">
    <property type="component" value="Unassembled WGS sequence"/>
</dbReference>
<organism evidence="1 2">
    <name type="scientific">Lithospermum erythrorhizon</name>
    <name type="common">Purple gromwell</name>
    <name type="synonym">Lithospermum officinale var. erythrorhizon</name>
    <dbReference type="NCBI Taxonomy" id="34254"/>
    <lineage>
        <taxon>Eukaryota</taxon>
        <taxon>Viridiplantae</taxon>
        <taxon>Streptophyta</taxon>
        <taxon>Embryophyta</taxon>
        <taxon>Tracheophyta</taxon>
        <taxon>Spermatophyta</taxon>
        <taxon>Magnoliopsida</taxon>
        <taxon>eudicotyledons</taxon>
        <taxon>Gunneridae</taxon>
        <taxon>Pentapetalae</taxon>
        <taxon>asterids</taxon>
        <taxon>lamiids</taxon>
        <taxon>Boraginales</taxon>
        <taxon>Boraginaceae</taxon>
        <taxon>Boraginoideae</taxon>
        <taxon>Lithospermeae</taxon>
        <taxon>Lithospermum</taxon>
    </lineage>
</organism>
<protein>
    <recommendedName>
        <fullName evidence="3">Retrovirus-related Pol polyprotein from transposon TNT 1-94</fullName>
    </recommendedName>
</protein>
<gene>
    <name evidence="1" type="ORF">LIER_02696</name>
</gene>
<dbReference type="PANTHER" id="PTHR11439">
    <property type="entry name" value="GAG-POL-RELATED RETROTRANSPOSON"/>
    <property type="match status" value="1"/>
</dbReference>
<name>A0AAV3NQE3_LITER</name>
<comment type="caution">
    <text evidence="1">The sequence shown here is derived from an EMBL/GenBank/DDBJ whole genome shotgun (WGS) entry which is preliminary data.</text>
</comment>
<dbReference type="CDD" id="cd09272">
    <property type="entry name" value="RNase_HI_RT_Ty1"/>
    <property type="match status" value="1"/>
</dbReference>
<sequence>MNADISNNVDVSVCAAPTIGAPPLERSLNSGAFAWSSKKQSIVTLSTTEAEFVAATICACHAIWVRRILEELGSEGENCTEIRCNNSSTIKLSKNPVMHGRRKHVRYHFLRDLSRDGIIALIKYASEVQIADIMTKPLKTEAFQK</sequence>
<evidence type="ECO:0008006" key="3">
    <source>
        <dbReference type="Google" id="ProtNLM"/>
    </source>
</evidence>
<evidence type="ECO:0000313" key="1">
    <source>
        <dbReference type="EMBL" id="GAA0141579.1"/>
    </source>
</evidence>
<keyword evidence="2" id="KW-1185">Reference proteome</keyword>
<proteinExistence type="predicted"/>
<dbReference type="EMBL" id="BAABME010000299">
    <property type="protein sequence ID" value="GAA0141579.1"/>
    <property type="molecule type" value="Genomic_DNA"/>
</dbReference>
<evidence type="ECO:0000313" key="2">
    <source>
        <dbReference type="Proteomes" id="UP001454036"/>
    </source>
</evidence>